<name>A0A840AYL3_9SPHN</name>
<proteinExistence type="predicted"/>
<keyword evidence="2" id="KW-1185">Reference proteome</keyword>
<dbReference type="RefSeq" id="WP_221204193.1">
    <property type="nucleotide sequence ID" value="NZ_JACIEA010000001.1"/>
</dbReference>
<reference evidence="1 2" key="1">
    <citation type="submission" date="2020-08" db="EMBL/GenBank/DDBJ databases">
        <title>Genomic Encyclopedia of Type Strains, Phase IV (KMG-IV): sequencing the most valuable type-strain genomes for metagenomic binning, comparative biology and taxonomic classification.</title>
        <authorList>
            <person name="Goeker M."/>
        </authorList>
    </citation>
    <scope>NUCLEOTIDE SEQUENCE [LARGE SCALE GENOMIC DNA]</scope>
    <source>
        <strain evidence="1 2">DSM 29050</strain>
    </source>
</reference>
<dbReference type="EMBL" id="JACIEA010000001">
    <property type="protein sequence ID" value="MBB3942066.1"/>
    <property type="molecule type" value="Genomic_DNA"/>
</dbReference>
<sequence length="47" mass="5022">MATVPALATQRLARLNFSEGEAAKRAFDAMAQMVKIDVAVIEAAMRG</sequence>
<evidence type="ECO:0000313" key="2">
    <source>
        <dbReference type="Proteomes" id="UP000581447"/>
    </source>
</evidence>
<gene>
    <name evidence="1" type="ORF">GGR91_000288</name>
</gene>
<dbReference type="Proteomes" id="UP000581447">
    <property type="component" value="Unassembled WGS sequence"/>
</dbReference>
<comment type="caution">
    <text evidence="1">The sequence shown here is derived from an EMBL/GenBank/DDBJ whole genome shotgun (WGS) entry which is preliminary data.</text>
</comment>
<accession>A0A840AYL3</accession>
<dbReference type="AlphaFoldDB" id="A0A840AYL3"/>
<protein>
    <submittedName>
        <fullName evidence="1">Uncharacterized protein</fullName>
    </submittedName>
</protein>
<organism evidence="1 2">
    <name type="scientific">Sphingorhabdus rigui</name>
    <dbReference type="NCBI Taxonomy" id="1282858"/>
    <lineage>
        <taxon>Bacteria</taxon>
        <taxon>Pseudomonadati</taxon>
        <taxon>Pseudomonadota</taxon>
        <taxon>Alphaproteobacteria</taxon>
        <taxon>Sphingomonadales</taxon>
        <taxon>Sphingomonadaceae</taxon>
        <taxon>Sphingorhabdus</taxon>
    </lineage>
</organism>
<evidence type="ECO:0000313" key="1">
    <source>
        <dbReference type="EMBL" id="MBB3942066.1"/>
    </source>
</evidence>